<feature type="region of interest" description="Disordered" evidence="1">
    <location>
        <begin position="50"/>
        <end position="204"/>
    </location>
</feature>
<feature type="compositionally biased region" description="Low complexity" evidence="1">
    <location>
        <begin position="176"/>
        <end position="191"/>
    </location>
</feature>
<dbReference type="EMBL" id="JAUEDM010000002">
    <property type="protein sequence ID" value="KAK3325340.1"/>
    <property type="molecule type" value="Genomic_DNA"/>
</dbReference>
<feature type="compositionally biased region" description="Basic and acidic residues" evidence="1">
    <location>
        <begin position="20"/>
        <end position="34"/>
    </location>
</feature>
<dbReference type="InterPro" id="IPR046497">
    <property type="entry name" value="DUF6590"/>
</dbReference>
<feature type="region of interest" description="Disordered" evidence="1">
    <location>
        <begin position="221"/>
        <end position="321"/>
    </location>
</feature>
<dbReference type="Pfam" id="PF20233">
    <property type="entry name" value="DUF6590"/>
    <property type="match status" value="1"/>
</dbReference>
<accession>A0AAE0MAU7</accession>
<dbReference type="PANTHER" id="PTHR35391:SF5">
    <property type="entry name" value="DUF6590 DOMAIN-CONTAINING PROTEIN"/>
    <property type="match status" value="1"/>
</dbReference>
<dbReference type="Proteomes" id="UP001283341">
    <property type="component" value="Unassembled WGS sequence"/>
</dbReference>
<gene>
    <name evidence="3" type="ORF">B0H66DRAFT_119375</name>
</gene>
<feature type="compositionally biased region" description="Basic and acidic residues" evidence="1">
    <location>
        <begin position="247"/>
        <end position="256"/>
    </location>
</feature>
<evidence type="ECO:0000313" key="4">
    <source>
        <dbReference type="Proteomes" id="UP001283341"/>
    </source>
</evidence>
<dbReference type="PANTHER" id="PTHR35391">
    <property type="entry name" value="C2H2-TYPE DOMAIN-CONTAINING PROTEIN-RELATED"/>
    <property type="match status" value="1"/>
</dbReference>
<name>A0AAE0MAU7_9PEZI</name>
<feature type="region of interest" description="Disordered" evidence="1">
    <location>
        <begin position="1"/>
        <end position="36"/>
    </location>
</feature>
<comment type="caution">
    <text evidence="3">The sequence shown here is derived from an EMBL/GenBank/DDBJ whole genome shotgun (WGS) entry which is preliminary data.</text>
</comment>
<feature type="compositionally biased region" description="Polar residues" evidence="1">
    <location>
        <begin position="221"/>
        <end position="238"/>
    </location>
</feature>
<feature type="compositionally biased region" description="Polar residues" evidence="1">
    <location>
        <begin position="118"/>
        <end position="134"/>
    </location>
</feature>
<sequence>MSASSGCDQWAGSYDWPTGEDQHPQYDDAPRGEAVDDITAGISEVSLQESPYAQGAGYTQNMPYVEEPSYIQDGSFAQPGHYAQDGPYPQTTSYPQDEPYSQDAPYTQDVRYSGEAYTYQNANKNRDTGNAYTTSRSGHSGGSSKSKSKSNDHGGHNRSKGTKEKDRDRDPKKGKGQSSSSSKKQRQNSGKAYPENDYAANESNFAPFYNRTTRASISAYGSAQGDSLNPDNSQSADSTGFDLPNDGSRHEGDYEHAAPQGPGVDQLYYEDNTAGNQPSGYPYSDPYARQDYLSTRPSKHSGKRRARTSYQPPPPEPYAEEDISEELASAIEQSDGYMGAGSTQISSDPSIDPSPEYPSYMYEDSAGQQTPRAGTPLATGLSSYPYSTPNAAPGGTTSTVVQAELDERFIVEPSHRFSVGEVFKVVWVEPLGTGRADMTECDERSRFGERIYVGIRRFIIVGTDEGHSTCVPILTYEHRACTKRGLKPRTHGIIYSEGSKPKLLQGEPKLGFSPVRMNLDYPSERLAMESRVNYSKLITVEHNLKVFFIGRIASSHLNIVADAVDECWSYKNKIQKDRDNRKHRDNRDYRSYRY</sequence>
<dbReference type="AlphaFoldDB" id="A0AAE0MAU7"/>
<feature type="compositionally biased region" description="Basic residues" evidence="1">
    <location>
        <begin position="297"/>
        <end position="307"/>
    </location>
</feature>
<feature type="compositionally biased region" description="Low complexity" evidence="1">
    <location>
        <begin position="135"/>
        <end position="145"/>
    </location>
</feature>
<feature type="compositionally biased region" description="Basic and acidic residues" evidence="1">
    <location>
        <begin position="149"/>
        <end position="173"/>
    </location>
</feature>
<evidence type="ECO:0000256" key="1">
    <source>
        <dbReference type="SAM" id="MobiDB-lite"/>
    </source>
</evidence>
<organism evidence="3 4">
    <name type="scientific">Apodospora peruviana</name>
    <dbReference type="NCBI Taxonomy" id="516989"/>
    <lineage>
        <taxon>Eukaryota</taxon>
        <taxon>Fungi</taxon>
        <taxon>Dikarya</taxon>
        <taxon>Ascomycota</taxon>
        <taxon>Pezizomycotina</taxon>
        <taxon>Sordariomycetes</taxon>
        <taxon>Sordariomycetidae</taxon>
        <taxon>Sordariales</taxon>
        <taxon>Lasiosphaeriaceae</taxon>
        <taxon>Apodospora</taxon>
    </lineage>
</organism>
<feature type="region of interest" description="Disordered" evidence="1">
    <location>
        <begin position="575"/>
        <end position="594"/>
    </location>
</feature>
<evidence type="ECO:0000313" key="3">
    <source>
        <dbReference type="EMBL" id="KAK3325340.1"/>
    </source>
</evidence>
<protein>
    <recommendedName>
        <fullName evidence="2">DUF6590 domain-containing protein</fullName>
    </recommendedName>
</protein>
<feature type="region of interest" description="Disordered" evidence="1">
    <location>
        <begin position="336"/>
        <end position="382"/>
    </location>
</feature>
<evidence type="ECO:0000259" key="2">
    <source>
        <dbReference type="Pfam" id="PF20233"/>
    </source>
</evidence>
<keyword evidence="4" id="KW-1185">Reference proteome</keyword>
<feature type="compositionally biased region" description="Polar residues" evidence="1">
    <location>
        <begin position="50"/>
        <end position="62"/>
    </location>
</feature>
<feature type="compositionally biased region" description="Low complexity" evidence="1">
    <location>
        <begin position="345"/>
        <end position="360"/>
    </location>
</feature>
<proteinExistence type="predicted"/>
<reference evidence="3" key="1">
    <citation type="journal article" date="2023" name="Mol. Phylogenet. Evol.">
        <title>Genome-scale phylogeny and comparative genomics of the fungal order Sordariales.</title>
        <authorList>
            <person name="Hensen N."/>
            <person name="Bonometti L."/>
            <person name="Westerberg I."/>
            <person name="Brannstrom I.O."/>
            <person name="Guillou S."/>
            <person name="Cros-Aarteil S."/>
            <person name="Calhoun S."/>
            <person name="Haridas S."/>
            <person name="Kuo A."/>
            <person name="Mondo S."/>
            <person name="Pangilinan J."/>
            <person name="Riley R."/>
            <person name="LaButti K."/>
            <person name="Andreopoulos B."/>
            <person name="Lipzen A."/>
            <person name="Chen C."/>
            <person name="Yan M."/>
            <person name="Daum C."/>
            <person name="Ng V."/>
            <person name="Clum A."/>
            <person name="Steindorff A."/>
            <person name="Ohm R.A."/>
            <person name="Martin F."/>
            <person name="Silar P."/>
            <person name="Natvig D.O."/>
            <person name="Lalanne C."/>
            <person name="Gautier V."/>
            <person name="Ament-Velasquez S.L."/>
            <person name="Kruys A."/>
            <person name="Hutchinson M.I."/>
            <person name="Powell A.J."/>
            <person name="Barry K."/>
            <person name="Miller A.N."/>
            <person name="Grigoriev I.V."/>
            <person name="Debuchy R."/>
            <person name="Gladieux P."/>
            <person name="Hiltunen Thoren M."/>
            <person name="Johannesson H."/>
        </authorList>
    </citation>
    <scope>NUCLEOTIDE SEQUENCE</scope>
    <source>
        <strain evidence="3">CBS 118394</strain>
    </source>
</reference>
<reference evidence="3" key="2">
    <citation type="submission" date="2023-06" db="EMBL/GenBank/DDBJ databases">
        <authorList>
            <consortium name="Lawrence Berkeley National Laboratory"/>
            <person name="Haridas S."/>
            <person name="Hensen N."/>
            <person name="Bonometti L."/>
            <person name="Westerberg I."/>
            <person name="Brannstrom I.O."/>
            <person name="Guillou S."/>
            <person name="Cros-Aarteil S."/>
            <person name="Calhoun S."/>
            <person name="Kuo A."/>
            <person name="Mondo S."/>
            <person name="Pangilinan J."/>
            <person name="Riley R."/>
            <person name="Labutti K."/>
            <person name="Andreopoulos B."/>
            <person name="Lipzen A."/>
            <person name="Chen C."/>
            <person name="Yanf M."/>
            <person name="Daum C."/>
            <person name="Ng V."/>
            <person name="Clum A."/>
            <person name="Steindorff A."/>
            <person name="Ohm R."/>
            <person name="Martin F."/>
            <person name="Silar P."/>
            <person name="Natvig D."/>
            <person name="Lalanne C."/>
            <person name="Gautier V."/>
            <person name="Ament-Velasquez S.L."/>
            <person name="Kruys A."/>
            <person name="Hutchinson M.I."/>
            <person name="Powell A.J."/>
            <person name="Barry K."/>
            <person name="Miller A.N."/>
            <person name="Grigoriev I.V."/>
            <person name="Debuchy R."/>
            <person name="Gladieux P."/>
            <person name="Thoren M.H."/>
            <person name="Johannesson H."/>
        </authorList>
    </citation>
    <scope>NUCLEOTIDE SEQUENCE</scope>
    <source>
        <strain evidence="3">CBS 118394</strain>
    </source>
</reference>
<feature type="domain" description="DUF6590" evidence="2">
    <location>
        <begin position="415"/>
        <end position="560"/>
    </location>
</feature>